<accession>A0AAV4RDK3</accession>
<dbReference type="EMBL" id="BPLQ01005907">
    <property type="protein sequence ID" value="GIY18401.1"/>
    <property type="molecule type" value="Genomic_DNA"/>
</dbReference>
<reference evidence="1 2" key="1">
    <citation type="submission" date="2021-06" db="EMBL/GenBank/DDBJ databases">
        <title>Caerostris darwini draft genome.</title>
        <authorList>
            <person name="Kono N."/>
            <person name="Arakawa K."/>
        </authorList>
    </citation>
    <scope>NUCLEOTIDE SEQUENCE [LARGE SCALE GENOMIC DNA]</scope>
</reference>
<evidence type="ECO:0000313" key="2">
    <source>
        <dbReference type="Proteomes" id="UP001054837"/>
    </source>
</evidence>
<sequence length="157" mass="18106">MKIKPINLSFKLIDLQFALHVNYHDLRDLQSFQRTSLNSPCNLTITSFTISLTNNRIKKTAPEKTITSTAEKYKGRGGNGEKIKTSTKSNWLQPAFPRREQFSWCKMEVKEPKAKKKTLSGVQLLFPAVLVSMQEETKRKTTTFAKFEYHLEQFSNS</sequence>
<dbReference type="Proteomes" id="UP001054837">
    <property type="component" value="Unassembled WGS sequence"/>
</dbReference>
<keyword evidence="2" id="KW-1185">Reference proteome</keyword>
<dbReference type="AlphaFoldDB" id="A0AAV4RDK3"/>
<evidence type="ECO:0000313" key="1">
    <source>
        <dbReference type="EMBL" id="GIY18401.1"/>
    </source>
</evidence>
<protein>
    <submittedName>
        <fullName evidence="1">Uncharacterized protein</fullName>
    </submittedName>
</protein>
<gene>
    <name evidence="1" type="ORF">CDAR_5981</name>
</gene>
<organism evidence="1 2">
    <name type="scientific">Caerostris darwini</name>
    <dbReference type="NCBI Taxonomy" id="1538125"/>
    <lineage>
        <taxon>Eukaryota</taxon>
        <taxon>Metazoa</taxon>
        <taxon>Ecdysozoa</taxon>
        <taxon>Arthropoda</taxon>
        <taxon>Chelicerata</taxon>
        <taxon>Arachnida</taxon>
        <taxon>Araneae</taxon>
        <taxon>Araneomorphae</taxon>
        <taxon>Entelegynae</taxon>
        <taxon>Araneoidea</taxon>
        <taxon>Araneidae</taxon>
        <taxon>Caerostris</taxon>
    </lineage>
</organism>
<name>A0AAV4RDK3_9ARAC</name>
<proteinExistence type="predicted"/>
<comment type="caution">
    <text evidence="1">The sequence shown here is derived from an EMBL/GenBank/DDBJ whole genome shotgun (WGS) entry which is preliminary data.</text>
</comment>